<dbReference type="InterPro" id="IPR036271">
    <property type="entry name" value="Tet_transcr_reg_TetR-rel_C_sf"/>
</dbReference>
<dbReference type="Pfam" id="PF00440">
    <property type="entry name" value="TetR_N"/>
    <property type="match status" value="1"/>
</dbReference>
<dbReference type="SUPFAM" id="SSF46689">
    <property type="entry name" value="Homeodomain-like"/>
    <property type="match status" value="1"/>
</dbReference>
<dbReference type="InterPro" id="IPR050109">
    <property type="entry name" value="HTH-type_TetR-like_transc_reg"/>
</dbReference>
<sequence>MTGVAKPIRKDVARNRGLLMRSAEELFAERGTEVTLEEIARHAGVGVATAYRHFESKSAIVEAMFESRIGKFLAVLHECESIADPREAFETYLYRICELQATDRGMRQAISANHGIDKVAEFRDRGRPLVQRLFDRAKQAGAFRPECELSDIVVAFWMISKVSDSTDRSSPEQWRRQLTFLLDGLRAEAMPRQTPATPPLSMEQIETIMATI</sequence>
<proteinExistence type="predicted"/>
<dbReference type="PANTHER" id="PTHR30055:SF234">
    <property type="entry name" value="HTH-TYPE TRANSCRIPTIONAL REGULATOR BETI"/>
    <property type="match status" value="1"/>
</dbReference>
<dbReference type="InterPro" id="IPR001647">
    <property type="entry name" value="HTH_TetR"/>
</dbReference>
<dbReference type="GO" id="GO:0003700">
    <property type="term" value="F:DNA-binding transcription factor activity"/>
    <property type="evidence" value="ECO:0007669"/>
    <property type="project" value="TreeGrafter"/>
</dbReference>
<dbReference type="InterPro" id="IPR009057">
    <property type="entry name" value="Homeodomain-like_sf"/>
</dbReference>
<dbReference type="InterPro" id="IPR049445">
    <property type="entry name" value="TetR_SbtR-like_C"/>
</dbReference>
<evidence type="ECO:0000256" key="1">
    <source>
        <dbReference type="ARBA" id="ARBA00023015"/>
    </source>
</evidence>
<dbReference type="EMBL" id="RPFW01000005">
    <property type="protein sequence ID" value="TVZ02465.1"/>
    <property type="molecule type" value="Genomic_DNA"/>
</dbReference>
<dbReference type="PRINTS" id="PR00455">
    <property type="entry name" value="HTHTETR"/>
</dbReference>
<dbReference type="PROSITE" id="PS50977">
    <property type="entry name" value="HTH_TETR_2"/>
    <property type="match status" value="1"/>
</dbReference>
<feature type="domain" description="HTH tetR-type" evidence="5">
    <location>
        <begin position="13"/>
        <end position="72"/>
    </location>
</feature>
<feature type="DNA-binding region" description="H-T-H motif" evidence="4">
    <location>
        <begin position="35"/>
        <end position="54"/>
    </location>
</feature>
<keyword evidence="1" id="KW-0805">Transcription regulation</keyword>
<dbReference type="Proteomes" id="UP000460272">
    <property type="component" value="Unassembled WGS sequence"/>
</dbReference>
<dbReference type="OrthoDB" id="9795011at2"/>
<evidence type="ECO:0000256" key="3">
    <source>
        <dbReference type="ARBA" id="ARBA00023163"/>
    </source>
</evidence>
<dbReference type="Gene3D" id="1.10.357.10">
    <property type="entry name" value="Tetracycline Repressor, domain 2"/>
    <property type="match status" value="1"/>
</dbReference>
<evidence type="ECO:0000256" key="2">
    <source>
        <dbReference type="ARBA" id="ARBA00023125"/>
    </source>
</evidence>
<dbReference type="GO" id="GO:0000976">
    <property type="term" value="F:transcription cis-regulatory region binding"/>
    <property type="evidence" value="ECO:0007669"/>
    <property type="project" value="TreeGrafter"/>
</dbReference>
<reference evidence="6 7" key="1">
    <citation type="submission" date="2018-11" db="EMBL/GenBank/DDBJ databases">
        <title>Trebonia kvetii gen.nov., sp.nov., a novel acidophilic actinobacterium, and proposal of the new actinobacterial family Treboniaceae fam. nov.</title>
        <authorList>
            <person name="Rapoport D."/>
            <person name="Sagova-Mareckova M."/>
            <person name="Sedlacek I."/>
            <person name="Provaznik J."/>
            <person name="Kralova S."/>
            <person name="Pavlinic D."/>
            <person name="Benes V."/>
            <person name="Kopecky J."/>
        </authorList>
    </citation>
    <scope>NUCLEOTIDE SEQUENCE [LARGE SCALE GENOMIC DNA]</scope>
    <source>
        <strain evidence="6 7">15Tr583</strain>
    </source>
</reference>
<name>A0A6P2BWE4_9ACTN</name>
<comment type="caution">
    <text evidence="6">The sequence shown here is derived from an EMBL/GenBank/DDBJ whole genome shotgun (WGS) entry which is preliminary data.</text>
</comment>
<keyword evidence="2 4" id="KW-0238">DNA-binding</keyword>
<dbReference type="SUPFAM" id="SSF48498">
    <property type="entry name" value="Tetracyclin repressor-like, C-terminal domain"/>
    <property type="match status" value="1"/>
</dbReference>
<keyword evidence="7" id="KW-1185">Reference proteome</keyword>
<dbReference type="Pfam" id="PF21597">
    <property type="entry name" value="TetR_C_43"/>
    <property type="match status" value="1"/>
</dbReference>
<dbReference type="AlphaFoldDB" id="A0A6P2BWE4"/>
<evidence type="ECO:0000313" key="7">
    <source>
        <dbReference type="Proteomes" id="UP000460272"/>
    </source>
</evidence>
<accession>A0A6P2BWE4</accession>
<dbReference type="PANTHER" id="PTHR30055">
    <property type="entry name" value="HTH-TYPE TRANSCRIPTIONAL REGULATOR RUTR"/>
    <property type="match status" value="1"/>
</dbReference>
<evidence type="ECO:0000256" key="4">
    <source>
        <dbReference type="PROSITE-ProRule" id="PRU00335"/>
    </source>
</evidence>
<gene>
    <name evidence="6" type="ORF">EAS64_27100</name>
</gene>
<organism evidence="6 7">
    <name type="scientific">Trebonia kvetii</name>
    <dbReference type="NCBI Taxonomy" id="2480626"/>
    <lineage>
        <taxon>Bacteria</taxon>
        <taxon>Bacillati</taxon>
        <taxon>Actinomycetota</taxon>
        <taxon>Actinomycetes</taxon>
        <taxon>Streptosporangiales</taxon>
        <taxon>Treboniaceae</taxon>
        <taxon>Trebonia</taxon>
    </lineage>
</organism>
<evidence type="ECO:0000259" key="5">
    <source>
        <dbReference type="PROSITE" id="PS50977"/>
    </source>
</evidence>
<keyword evidence="3" id="KW-0804">Transcription</keyword>
<dbReference type="RefSeq" id="WP_145857498.1">
    <property type="nucleotide sequence ID" value="NZ_RPFW01000005.1"/>
</dbReference>
<evidence type="ECO:0000313" key="6">
    <source>
        <dbReference type="EMBL" id="TVZ02465.1"/>
    </source>
</evidence>
<protein>
    <submittedName>
        <fullName evidence="6">TetR/AcrR family transcriptional regulator</fullName>
    </submittedName>
</protein>